<evidence type="ECO:0000313" key="16">
    <source>
        <dbReference type="Proteomes" id="UP000347681"/>
    </source>
</evidence>
<dbReference type="Proteomes" id="UP000283678">
    <property type="component" value="Unassembled WGS sequence"/>
</dbReference>
<dbReference type="Proteomes" id="UP000500949">
    <property type="component" value="Chromosome"/>
</dbReference>
<dbReference type="Proteomes" id="UP000481616">
    <property type="component" value="Unassembled WGS sequence"/>
</dbReference>
<sequence length="147" mass="17359">MKKIITLLLILLFTTKSTFSQSPNNIEKFTVVCVNDKDSILNKIKMSTPQFYNIGKGKRIEIKVCNEDSIQIRRVRCLLYYSNSGKKECIGKIWISPLIGYETCYFCMNVDIPLTKDEWHKLTFRIKRGKNYKDYKFLKQQVQEENI</sequence>
<gene>
    <name evidence="10" type="ORF">DWW04_04445</name>
    <name evidence="11" type="ORF">E1I98_09700</name>
    <name evidence="12" type="ORF">E1J06_06515</name>
    <name evidence="4" type="ORF">F2Y44_01655</name>
    <name evidence="6" type="ORF">F2Y51_02865</name>
    <name evidence="5" type="ORF">F2Y58_03990</name>
    <name evidence="3" type="ORF">F2Y61_06630</name>
    <name evidence="2" type="ORF">F2Z07_00505</name>
    <name evidence="9" type="ORF">GKD17_06435</name>
    <name evidence="7" type="ORF">KSU80_07430</name>
    <name evidence="8" type="ORF">RVH45_08310</name>
</gene>
<evidence type="ECO:0000313" key="10">
    <source>
        <dbReference type="EMBL" id="RGV80283.1"/>
    </source>
</evidence>
<dbReference type="KEGG" id="bdo:EL88_05335"/>
<reference evidence="9 20" key="4">
    <citation type="submission" date="2019-11" db="EMBL/GenBank/DDBJ databases">
        <title>Complete genome sequence of Bacteroides dorei DSM 17855.</title>
        <authorList>
            <person name="Russell J.T."/>
        </authorList>
    </citation>
    <scope>NUCLEOTIDE SEQUENCE [LARGE SCALE GENOMIC DNA]</scope>
    <source>
        <strain evidence="9 20">DSM 17855</strain>
    </source>
</reference>
<dbReference type="eggNOG" id="ENOG5030QX0">
    <property type="taxonomic scope" value="Bacteria"/>
</dbReference>
<dbReference type="EMBL" id="SLTU01000001">
    <property type="protein sequence ID" value="TDA76609.1"/>
    <property type="molecule type" value="Genomic_DNA"/>
</dbReference>
<evidence type="ECO:0000313" key="5">
    <source>
        <dbReference type="EMBL" id="KAA5400505.1"/>
    </source>
</evidence>
<evidence type="ECO:0000256" key="1">
    <source>
        <dbReference type="SAM" id="SignalP"/>
    </source>
</evidence>
<dbReference type="EMBL" id="VVZA01000001">
    <property type="protein sequence ID" value="KAA5408353.1"/>
    <property type="molecule type" value="Genomic_DNA"/>
</dbReference>
<dbReference type="GeneID" id="93446321"/>
<dbReference type="EMBL" id="JAWDEV010000007">
    <property type="protein sequence ID" value="MDU0269901.1"/>
    <property type="molecule type" value="Genomic_DNA"/>
</dbReference>
<evidence type="ECO:0000313" key="4">
    <source>
        <dbReference type="EMBL" id="KAA5388451.1"/>
    </source>
</evidence>
<evidence type="ECO:0000313" key="6">
    <source>
        <dbReference type="EMBL" id="KAA5408353.1"/>
    </source>
</evidence>
<protein>
    <submittedName>
        <fullName evidence="4">Uncharacterized protein</fullName>
    </submittedName>
</protein>
<reference evidence="8" key="6">
    <citation type="submission" date="2023-10" db="EMBL/GenBank/DDBJ databases">
        <title>Genome of Potential pathogenic bacteria in Crohn's disease.</title>
        <authorList>
            <person name="Rodriguez-Palacios A."/>
        </authorList>
    </citation>
    <scope>NUCLEOTIDE SEQUENCE</scope>
    <source>
        <strain evidence="8">CavFT-hAR62</strain>
    </source>
</reference>
<dbReference type="KEGG" id="bdh:GV66_12925"/>
<dbReference type="Proteomes" id="UP000294527">
    <property type="component" value="Unassembled WGS sequence"/>
</dbReference>
<reference evidence="7" key="5">
    <citation type="submission" date="2021-06" db="EMBL/GenBank/DDBJ databases">
        <title>Collection of gut derived symbiotic bacterial strains cultured from healthy donors.</title>
        <authorList>
            <person name="Lin H."/>
            <person name="Littmann E."/>
            <person name="Pamer E.G."/>
        </authorList>
    </citation>
    <scope>NUCLEOTIDE SEQUENCE</scope>
    <source>
        <strain evidence="7">MSK.5.10</strain>
    </source>
</reference>
<evidence type="ECO:0000313" key="9">
    <source>
        <dbReference type="EMBL" id="QJR76061.1"/>
    </source>
</evidence>
<dbReference type="Proteomes" id="UP000481700">
    <property type="component" value="Unassembled WGS sequence"/>
</dbReference>
<dbReference type="EMBL" id="VVZB01000002">
    <property type="protein sequence ID" value="KAA5385499.1"/>
    <property type="molecule type" value="Genomic_DNA"/>
</dbReference>
<reference evidence="10 13" key="1">
    <citation type="submission" date="2018-08" db="EMBL/GenBank/DDBJ databases">
        <title>A genome reference for cultivated species of the human gut microbiota.</title>
        <authorList>
            <person name="Zou Y."/>
            <person name="Xue W."/>
            <person name="Luo G."/>
        </authorList>
    </citation>
    <scope>NUCLEOTIDE SEQUENCE [LARGE SCALE GENOMIC DNA]</scope>
    <source>
        <strain evidence="10 13">AF14-1AC</strain>
    </source>
</reference>
<dbReference type="RefSeq" id="WP_007837618.1">
    <property type="nucleotide sequence ID" value="NZ_BAABYF010000001.1"/>
</dbReference>
<evidence type="ECO:0000313" key="7">
    <source>
        <dbReference type="EMBL" id="MBV3123008.1"/>
    </source>
</evidence>
<name>A0A076J259_9BACT</name>
<dbReference type="EMBL" id="VVZV01000001">
    <property type="protein sequence ID" value="KAA5324875.1"/>
    <property type="molecule type" value="Genomic_DNA"/>
</dbReference>
<evidence type="ECO:0000313" key="8">
    <source>
        <dbReference type="EMBL" id="MDU0269901.1"/>
    </source>
</evidence>
<dbReference type="EMBL" id="SLTX01000001">
    <property type="protein sequence ID" value="TDB07090.1"/>
    <property type="molecule type" value="Genomic_DNA"/>
</dbReference>
<dbReference type="Proteomes" id="UP000347681">
    <property type="component" value="Unassembled WGS sequence"/>
</dbReference>
<evidence type="ECO:0000313" key="11">
    <source>
        <dbReference type="EMBL" id="TDA76609.1"/>
    </source>
</evidence>
<dbReference type="EMBL" id="QRZL01000003">
    <property type="protein sequence ID" value="RGV80283.1"/>
    <property type="molecule type" value="Genomic_DNA"/>
</dbReference>
<dbReference type="EMBL" id="VVYY01000002">
    <property type="protein sequence ID" value="KAA5400505.1"/>
    <property type="molecule type" value="Genomic_DNA"/>
</dbReference>
<evidence type="ECO:0000313" key="17">
    <source>
        <dbReference type="Proteomes" id="UP000441162"/>
    </source>
</evidence>
<dbReference type="AlphaFoldDB" id="A0A076J259"/>
<dbReference type="Proteomes" id="UP000294834">
    <property type="component" value="Unassembled WGS sequence"/>
</dbReference>
<proteinExistence type="predicted"/>
<evidence type="ECO:0000313" key="13">
    <source>
        <dbReference type="Proteomes" id="UP000283678"/>
    </source>
</evidence>
<organism evidence="4">
    <name type="scientific">Phocaeicola dorei</name>
    <dbReference type="NCBI Taxonomy" id="357276"/>
    <lineage>
        <taxon>Bacteria</taxon>
        <taxon>Pseudomonadati</taxon>
        <taxon>Bacteroidota</taxon>
        <taxon>Bacteroidia</taxon>
        <taxon>Bacteroidales</taxon>
        <taxon>Bacteroidaceae</taxon>
        <taxon>Phocaeicola</taxon>
    </lineage>
</organism>
<evidence type="ECO:0000313" key="3">
    <source>
        <dbReference type="EMBL" id="KAA5385499.1"/>
    </source>
</evidence>
<evidence type="ECO:0000313" key="14">
    <source>
        <dbReference type="Proteomes" id="UP000294527"/>
    </source>
</evidence>
<dbReference type="EMBL" id="CP046176">
    <property type="protein sequence ID" value="QJR76061.1"/>
    <property type="molecule type" value="Genomic_DNA"/>
</dbReference>
<dbReference type="Proteomes" id="UP000777173">
    <property type="component" value="Unassembled WGS sequence"/>
</dbReference>
<accession>A0A076J259</accession>
<evidence type="ECO:0000313" key="12">
    <source>
        <dbReference type="EMBL" id="TDB07090.1"/>
    </source>
</evidence>
<evidence type="ECO:0000313" key="15">
    <source>
        <dbReference type="Proteomes" id="UP000294834"/>
    </source>
</evidence>
<dbReference type="EMBL" id="JAHOAX010000005">
    <property type="protein sequence ID" value="MBV3123008.1"/>
    <property type="molecule type" value="Genomic_DNA"/>
</dbReference>
<dbReference type="EMBL" id="VVZE01000001">
    <property type="protein sequence ID" value="KAA5388451.1"/>
    <property type="molecule type" value="Genomic_DNA"/>
</dbReference>
<feature type="chain" id="PRO_5014216725" evidence="1">
    <location>
        <begin position="21"/>
        <end position="147"/>
    </location>
</feature>
<reference evidence="16 17" key="2">
    <citation type="journal article" date="2019" name="Nat. Med.">
        <title>A library of human gut bacterial isolates paired with longitudinal multiomics data enables mechanistic microbiome research.</title>
        <authorList>
            <person name="Poyet M."/>
            <person name="Groussin M."/>
            <person name="Gibbons S.M."/>
            <person name="Avila-Pacheco J."/>
            <person name="Jiang X."/>
            <person name="Kearney S.M."/>
            <person name="Perrotta A.R."/>
            <person name="Berdy B."/>
            <person name="Zhao S."/>
            <person name="Lieberman T.D."/>
            <person name="Swanson P.K."/>
            <person name="Smith M."/>
            <person name="Roesemann S."/>
            <person name="Alexander J.E."/>
            <person name="Rich S.A."/>
            <person name="Livny J."/>
            <person name="Vlamakis H."/>
            <person name="Clish C."/>
            <person name="Bullock K."/>
            <person name="Deik A."/>
            <person name="Scott J."/>
            <person name="Pierce K.A."/>
            <person name="Xavier R.J."/>
            <person name="Alm E.J."/>
        </authorList>
    </citation>
    <scope>NUCLEOTIDE SEQUENCE [LARGE SCALE GENOMIC DNA]</scope>
    <source>
        <strain evidence="5 18">BIOML-A1</strain>
        <strain evidence="2 19">BIOML-A25</strain>
        <strain evidence="6 17">BIOML-A4</strain>
        <strain evidence="3 16">BIOML-A5</strain>
        <strain evidence="4">BIOML-A8</strain>
    </source>
</reference>
<keyword evidence="1" id="KW-0732">Signal</keyword>
<reference evidence="14 15" key="3">
    <citation type="journal article" date="2019" name="Nat. Microbiol.">
        <title>Genomic variation and strain-specific functional adaptation in the human gut microbiome during early life.</title>
        <authorList>
            <person name="Vatanen T."/>
            <person name="Plichta D.R."/>
            <person name="Somani J."/>
            <person name="Munch P.C."/>
            <person name="Arthur T.D."/>
            <person name="Hall A.B."/>
            <person name="Rudolf S."/>
            <person name="Oakeley E.J."/>
            <person name="Ke X."/>
            <person name="Young R.A."/>
            <person name="Haiser H.J."/>
            <person name="Kolde R."/>
            <person name="Yassour M."/>
            <person name="Luopajarvi K."/>
            <person name="Siljander H."/>
            <person name="Virtanen S.M."/>
            <person name="Ilonen J."/>
            <person name="Uibo R."/>
            <person name="Tillmann V."/>
            <person name="Mokurov S."/>
            <person name="Dorshakova N."/>
            <person name="Porter J.A."/>
            <person name="McHardy A.C."/>
            <person name="Lahdesmaki H."/>
            <person name="Vlamakis H."/>
            <person name="Huttenhower C."/>
            <person name="Knip M."/>
            <person name="Xavier R.J."/>
        </authorList>
    </citation>
    <scope>NUCLEOTIDE SEQUENCE [LARGE SCALE GENOMIC DNA]</scope>
    <source>
        <strain evidence="11 14">RJX1047</strain>
        <strain evidence="12 15">RJX1052</strain>
    </source>
</reference>
<dbReference type="Proteomes" id="UP000441162">
    <property type="component" value="Unassembled WGS sequence"/>
</dbReference>
<feature type="signal peptide" evidence="1">
    <location>
        <begin position="1"/>
        <end position="20"/>
    </location>
</feature>
<evidence type="ECO:0000313" key="20">
    <source>
        <dbReference type="Proteomes" id="UP000500949"/>
    </source>
</evidence>
<evidence type="ECO:0000313" key="18">
    <source>
        <dbReference type="Proteomes" id="UP000481616"/>
    </source>
</evidence>
<evidence type="ECO:0000313" key="19">
    <source>
        <dbReference type="Proteomes" id="UP000481700"/>
    </source>
</evidence>
<evidence type="ECO:0000313" key="2">
    <source>
        <dbReference type="EMBL" id="KAA5324875.1"/>
    </source>
</evidence>
<dbReference type="Proteomes" id="UP001181086">
    <property type="component" value="Unassembled WGS sequence"/>
</dbReference>